<reference evidence="2" key="1">
    <citation type="submission" date="2021-05" db="EMBL/GenBank/DDBJ databases">
        <authorList>
            <person name="Alioto T."/>
            <person name="Alioto T."/>
            <person name="Gomez Garrido J."/>
        </authorList>
    </citation>
    <scope>NUCLEOTIDE SEQUENCE</scope>
</reference>
<name>A0A8D8ZHN0_9HEMI</name>
<evidence type="ECO:0000256" key="1">
    <source>
        <dbReference type="SAM" id="Phobius"/>
    </source>
</evidence>
<protein>
    <submittedName>
        <fullName evidence="2">Uncharacterized protein</fullName>
    </submittedName>
</protein>
<keyword evidence="1" id="KW-1133">Transmembrane helix</keyword>
<feature type="transmembrane region" description="Helical" evidence="1">
    <location>
        <begin position="66"/>
        <end position="88"/>
    </location>
</feature>
<dbReference type="AlphaFoldDB" id="A0A8D8ZHN0"/>
<sequence>MKLCFISAERLTIIIHVCEGRDYKVRIWKVPREESRGWQKYRKAYPGLVKGHEQTINIFLHNTFLYYYNIGTIIILSYTIQYFLYILCIGSSSTYLVSSVSQT</sequence>
<accession>A0A8D8ZHN0</accession>
<dbReference type="EMBL" id="HBUF01508001">
    <property type="protein sequence ID" value="CAG6746107.1"/>
    <property type="molecule type" value="Transcribed_RNA"/>
</dbReference>
<organism evidence="2">
    <name type="scientific">Cacopsylla melanoneura</name>
    <dbReference type="NCBI Taxonomy" id="428564"/>
    <lineage>
        <taxon>Eukaryota</taxon>
        <taxon>Metazoa</taxon>
        <taxon>Ecdysozoa</taxon>
        <taxon>Arthropoda</taxon>
        <taxon>Hexapoda</taxon>
        <taxon>Insecta</taxon>
        <taxon>Pterygota</taxon>
        <taxon>Neoptera</taxon>
        <taxon>Paraneoptera</taxon>
        <taxon>Hemiptera</taxon>
        <taxon>Sternorrhyncha</taxon>
        <taxon>Psylloidea</taxon>
        <taxon>Psyllidae</taxon>
        <taxon>Psyllinae</taxon>
        <taxon>Cacopsylla</taxon>
    </lineage>
</organism>
<keyword evidence="1" id="KW-0472">Membrane</keyword>
<proteinExistence type="predicted"/>
<evidence type="ECO:0000313" key="2">
    <source>
        <dbReference type="EMBL" id="CAG6746107.1"/>
    </source>
</evidence>
<keyword evidence="1" id="KW-0812">Transmembrane</keyword>